<keyword evidence="2" id="KW-1185">Reference proteome</keyword>
<reference evidence="1 2" key="1">
    <citation type="journal article" date="2013" name="Nat. Genet.">
        <title>The high-quality draft genome of peach (Prunus persica) identifies unique patterns of genetic diversity, domestication and genome evolution.</title>
        <authorList>
            <consortium name="International Peach Genome Initiative"/>
            <person name="Verde I."/>
            <person name="Abbott A.G."/>
            <person name="Scalabrin S."/>
            <person name="Jung S."/>
            <person name="Shu S."/>
            <person name="Marroni F."/>
            <person name="Zhebentyayeva T."/>
            <person name="Dettori M.T."/>
            <person name="Grimwood J."/>
            <person name="Cattonaro F."/>
            <person name="Zuccolo A."/>
            <person name="Rossini L."/>
            <person name="Jenkins J."/>
            <person name="Vendramin E."/>
            <person name="Meisel L.A."/>
            <person name="Decroocq V."/>
            <person name="Sosinski B."/>
            <person name="Prochnik S."/>
            <person name="Mitros T."/>
            <person name="Policriti A."/>
            <person name="Cipriani G."/>
            <person name="Dondini L."/>
            <person name="Ficklin S."/>
            <person name="Goodstein D.M."/>
            <person name="Xuan P."/>
            <person name="Del Fabbro C."/>
            <person name="Aramini V."/>
            <person name="Copetti D."/>
            <person name="Gonzalez S."/>
            <person name="Horner D.S."/>
            <person name="Falchi R."/>
            <person name="Lucas S."/>
            <person name="Mica E."/>
            <person name="Maldonado J."/>
            <person name="Lazzari B."/>
            <person name="Bielenberg D."/>
            <person name="Pirona R."/>
            <person name="Miculan M."/>
            <person name="Barakat A."/>
            <person name="Testolin R."/>
            <person name="Stella A."/>
            <person name="Tartarini S."/>
            <person name="Tonutti P."/>
            <person name="Arus P."/>
            <person name="Orellana A."/>
            <person name="Wells C."/>
            <person name="Main D."/>
            <person name="Vizzotto G."/>
            <person name="Silva H."/>
            <person name="Salamini F."/>
            <person name="Schmutz J."/>
            <person name="Morgante M."/>
            <person name="Rokhsar D.S."/>
        </authorList>
    </citation>
    <scope>NUCLEOTIDE SEQUENCE [LARGE SCALE GENOMIC DNA]</scope>
    <source>
        <strain evidence="2">cv. Nemared</strain>
    </source>
</reference>
<dbReference type="AlphaFoldDB" id="A0A251PB35"/>
<name>A0A251PB35_PRUPE</name>
<organism evidence="1 2">
    <name type="scientific">Prunus persica</name>
    <name type="common">Peach</name>
    <name type="synonym">Amygdalus persica</name>
    <dbReference type="NCBI Taxonomy" id="3760"/>
    <lineage>
        <taxon>Eukaryota</taxon>
        <taxon>Viridiplantae</taxon>
        <taxon>Streptophyta</taxon>
        <taxon>Embryophyta</taxon>
        <taxon>Tracheophyta</taxon>
        <taxon>Spermatophyta</taxon>
        <taxon>Magnoliopsida</taxon>
        <taxon>eudicotyledons</taxon>
        <taxon>Gunneridae</taxon>
        <taxon>Pentapetalae</taxon>
        <taxon>rosids</taxon>
        <taxon>fabids</taxon>
        <taxon>Rosales</taxon>
        <taxon>Rosaceae</taxon>
        <taxon>Amygdaloideae</taxon>
        <taxon>Amygdaleae</taxon>
        <taxon>Prunus</taxon>
    </lineage>
</organism>
<dbReference type="Proteomes" id="UP000006882">
    <property type="component" value="Chromosome G5"/>
</dbReference>
<accession>A0A251PB35</accession>
<gene>
    <name evidence="1" type="ORF">PRUPE_5G168400</name>
</gene>
<dbReference type="Gramene" id="ONI08270">
    <property type="protein sequence ID" value="ONI08270"/>
    <property type="gene ID" value="PRUPE_5G168400"/>
</dbReference>
<dbReference type="EMBL" id="CM007655">
    <property type="protein sequence ID" value="ONI08270.1"/>
    <property type="molecule type" value="Genomic_DNA"/>
</dbReference>
<proteinExistence type="predicted"/>
<evidence type="ECO:0000313" key="2">
    <source>
        <dbReference type="Proteomes" id="UP000006882"/>
    </source>
</evidence>
<evidence type="ECO:0000313" key="1">
    <source>
        <dbReference type="EMBL" id="ONI08270.1"/>
    </source>
</evidence>
<sequence>MYLSLSISVYELTTRGLVGKAMNSRKRRHGCLDKKFGSEMREFSLLFGRRRKFMDGGGGSMVVGRR</sequence>
<protein>
    <submittedName>
        <fullName evidence="1">Uncharacterized protein</fullName>
    </submittedName>
</protein>